<dbReference type="InterPro" id="IPR051801">
    <property type="entry name" value="GH28_Enzymes"/>
</dbReference>
<proteinExistence type="inferred from homology"/>
<evidence type="ECO:0000313" key="10">
    <source>
        <dbReference type="Proteomes" id="UP000504609"/>
    </source>
</evidence>
<sequence>MAENKALHVVLLPWSAFGHLMPHFQLAISLAKAGVHVSFISTPRNLKRLPGIPPSLSPFITLVPIPLPKLPGDPLPEGAEATVDIPFDKIPFLKLALDLAEPPFREFVANHPHTPDWLIVDFNATWICNISRDFQIPIVFCSVYSPAPLAFFAPIVGVGKSPPDIRSLMSPPKIDGSKVAYRRYEAEKILGEVYVKNDSGLSDHERSVKIISAIQAFVIRSCYEFDVDYLKYYTDHSGQKVIPLGLLPPEKPQKSEFEADSPWKSTFEWLDQQNPKSVVFVGFGSECKLTKDEIHKIARGLELSELPFLWSLRKPDWAGDSDALPAGFQDRTAERGIVSMGWAPQMEILGHPAIGGCFFHGGWGSAIEALQFGHCLVLLPFIVDQPLNARLLVEKGVAVEVERKEEDGSFSGEDIAKALREAMASEEGEKIRKRATEFAAIFGDAKLHQRYIEEFVKFLKNGVSSNQYPKSLKFHDILKTATMAKQIGVLQFPFLAFGHIMPHFQLAVALANSGVHVYFVSTPKNLQRLPPFPPSLSSLITPLPLPLPKLHDGSLLPEGAEATMDLPLDKVPFLEMALDLAEPSFRKLVDDLPNPPDWFIVDFHATWICNVARDLQIPTLFFNVISTGFLAFMENVFRDGFPDIHKLTTPMKLDGFESAVSFRRFEAAAMISEFPVKNVTGMSVQDRLGKIIAASKAILLRACYESDRHYLNFYSEACGKKVVPLGFLPPEKPQKTEFSVDSPWKSNFEWLDKQNPKSVVFVGFGSECRLTKDQVHKIARGLELSDLPFLWSLRKPRWAAEDDSDVVPVGFQDRTAERGIVCMGWAPQMEILGHPAIGGCFFHGGWGSAIEALQFGHCLVLLPFIIDQPLCARLLVEKGVGVEVEREEADGCFSGEAIAKALRKALVSEEGEKIRRNAKEAAAIFGNRKLHQQYIHHFVEIYKTAHSLILLPHSQTQPQFLSQIITMEELYKKPIKAQVVKMAILVLILAAAMMGEVEGRKGRKHRKGRIVEGKMIEYGAISCRAHSASITDFGGVGDGETSNTKAFQAAVERLSQYADDGGAQLYVPAGRWLTGSFNLTSHFTLFLHQDAVLLASQDLNEWSVVEPLPSYGHGRDTSGGRYISLIFGTNLTDVVITGNNGTIDGQGDRWWQLFHQGKLKYTRPYLIEIMYSSNIQISNLTLLNSPSWNVHPVYSSNLVIQGITIIAPVRSPNTDGINPDSCTNVRIEDCYIVSGDDCVAVKSGWDEYGIRFGWPTKQLVIRRLTCISPTSAVIALGSEMSGGIQDVRAEDITAINSESGVRIKTGIGRGGYVKDIYVRRMTMHTMKWAFWMTGNYGSHADKKYDPHALPVIQGINYRDIVVENATMAARLEGISGDSFTDICISNVTISMAPKAKKQPWTCTDVEGITSQVTPPPCSLLPDQGEEKITTCKFPEDTIPIEAVELRKCSYQISHA</sequence>
<dbReference type="InterPro" id="IPR006626">
    <property type="entry name" value="PbH1"/>
</dbReference>
<dbReference type="KEGG" id="cmos:111431815"/>
<keyword evidence="8 9" id="KW-0326">Glycosidase</keyword>
<keyword evidence="4" id="KW-0964">Secreted</keyword>
<dbReference type="GO" id="GO:0008194">
    <property type="term" value="F:UDP-glycosyltransferase activity"/>
    <property type="evidence" value="ECO:0007669"/>
    <property type="project" value="InterPro"/>
</dbReference>
<comment type="subcellular location">
    <subcellularLocation>
        <location evidence="1">Secreted</location>
        <location evidence="1">Cell wall</location>
    </subcellularLocation>
</comment>
<comment type="similarity">
    <text evidence="3">Belongs to the UDP-glycosyltransferase family.</text>
</comment>
<keyword evidence="4" id="KW-0134">Cell wall</keyword>
<dbReference type="GO" id="GO:0005975">
    <property type="term" value="P:carbohydrate metabolic process"/>
    <property type="evidence" value="ECO:0007669"/>
    <property type="project" value="InterPro"/>
</dbReference>
<protein>
    <submittedName>
        <fullName evidence="11">Uncharacterized protein LOC111431815</fullName>
    </submittedName>
</protein>
<keyword evidence="5" id="KW-0328">Glycosyltransferase</keyword>
<evidence type="ECO:0000256" key="6">
    <source>
        <dbReference type="ARBA" id="ARBA00022679"/>
    </source>
</evidence>
<keyword evidence="7 9" id="KW-0378">Hydrolase</keyword>
<evidence type="ECO:0000256" key="8">
    <source>
        <dbReference type="ARBA" id="ARBA00023295"/>
    </source>
</evidence>
<dbReference type="PANTHER" id="PTHR31339">
    <property type="entry name" value="PECTIN LYASE-RELATED"/>
    <property type="match status" value="1"/>
</dbReference>
<reference evidence="11" key="1">
    <citation type="submission" date="2025-08" db="UniProtKB">
        <authorList>
            <consortium name="RefSeq"/>
        </authorList>
    </citation>
    <scope>IDENTIFICATION</scope>
    <source>
        <tissue evidence="11">Young leaves</tissue>
    </source>
</reference>
<evidence type="ECO:0000313" key="11">
    <source>
        <dbReference type="RefSeq" id="XP_022924286.1"/>
    </source>
</evidence>
<dbReference type="CDD" id="cd03784">
    <property type="entry name" value="GT1_Gtf-like"/>
    <property type="match status" value="2"/>
</dbReference>
<dbReference type="Pfam" id="PF00201">
    <property type="entry name" value="UDPGT"/>
    <property type="match status" value="2"/>
</dbReference>
<dbReference type="PANTHER" id="PTHR31339:SF50">
    <property type="entry name" value="PECTIN LYASE-LIKE SUPERFAMILY PROTEIN"/>
    <property type="match status" value="1"/>
</dbReference>
<dbReference type="SUPFAM" id="SSF51126">
    <property type="entry name" value="Pectin lyase-like"/>
    <property type="match status" value="1"/>
</dbReference>
<dbReference type="InterPro" id="IPR002213">
    <property type="entry name" value="UDP_glucos_trans"/>
</dbReference>
<dbReference type="FunFam" id="3.40.50.2000:FF:000037">
    <property type="entry name" value="Glycosyltransferase"/>
    <property type="match status" value="2"/>
</dbReference>
<dbReference type="GeneID" id="111431815"/>
<dbReference type="Gene3D" id="3.40.50.2000">
    <property type="entry name" value="Glycogen Phosphorylase B"/>
    <property type="match status" value="4"/>
</dbReference>
<keyword evidence="10" id="KW-1185">Reference proteome</keyword>
<evidence type="ECO:0000256" key="1">
    <source>
        <dbReference type="ARBA" id="ARBA00004191"/>
    </source>
</evidence>
<evidence type="ECO:0000256" key="3">
    <source>
        <dbReference type="ARBA" id="ARBA00009995"/>
    </source>
</evidence>
<keyword evidence="6" id="KW-0808">Transferase</keyword>
<dbReference type="RefSeq" id="XP_022924286.1">
    <property type="nucleotide sequence ID" value="XM_023068518.1"/>
</dbReference>
<evidence type="ECO:0000256" key="5">
    <source>
        <dbReference type="ARBA" id="ARBA00022676"/>
    </source>
</evidence>
<evidence type="ECO:0000256" key="7">
    <source>
        <dbReference type="ARBA" id="ARBA00022801"/>
    </source>
</evidence>
<dbReference type="SUPFAM" id="SSF53756">
    <property type="entry name" value="UDP-Glycosyltransferase/glycogen phosphorylase"/>
    <property type="match status" value="2"/>
</dbReference>
<dbReference type="GO" id="GO:0004650">
    <property type="term" value="F:polygalacturonase activity"/>
    <property type="evidence" value="ECO:0007669"/>
    <property type="project" value="InterPro"/>
</dbReference>
<dbReference type="SMART" id="SM00710">
    <property type="entry name" value="PbH1"/>
    <property type="match status" value="4"/>
</dbReference>
<gene>
    <name evidence="11" type="primary">LOC111431815</name>
</gene>
<dbReference type="InterPro" id="IPR012334">
    <property type="entry name" value="Pectin_lyas_fold"/>
</dbReference>
<accession>A0A6J1E951</accession>
<evidence type="ECO:0000256" key="4">
    <source>
        <dbReference type="ARBA" id="ARBA00022512"/>
    </source>
</evidence>
<dbReference type="Gene3D" id="2.160.20.10">
    <property type="entry name" value="Single-stranded right-handed beta-helix, Pectin lyase-like"/>
    <property type="match status" value="1"/>
</dbReference>
<dbReference type="Pfam" id="PF00295">
    <property type="entry name" value="Glyco_hydro_28"/>
    <property type="match status" value="1"/>
</dbReference>
<dbReference type="InterPro" id="IPR011050">
    <property type="entry name" value="Pectin_lyase_fold/virulence"/>
</dbReference>
<dbReference type="InterPro" id="IPR000743">
    <property type="entry name" value="Glyco_hydro_28"/>
</dbReference>
<dbReference type="Proteomes" id="UP000504609">
    <property type="component" value="Unplaced"/>
</dbReference>
<name>A0A6J1E951_CUCMO</name>
<organism evidence="10 11">
    <name type="scientific">Cucurbita moschata</name>
    <name type="common">Winter crookneck squash</name>
    <name type="synonym">Cucurbita pepo var. moschata</name>
    <dbReference type="NCBI Taxonomy" id="3662"/>
    <lineage>
        <taxon>Eukaryota</taxon>
        <taxon>Viridiplantae</taxon>
        <taxon>Streptophyta</taxon>
        <taxon>Embryophyta</taxon>
        <taxon>Tracheophyta</taxon>
        <taxon>Spermatophyta</taxon>
        <taxon>Magnoliopsida</taxon>
        <taxon>eudicotyledons</taxon>
        <taxon>Gunneridae</taxon>
        <taxon>Pentapetalae</taxon>
        <taxon>rosids</taxon>
        <taxon>fabids</taxon>
        <taxon>Cucurbitales</taxon>
        <taxon>Cucurbitaceae</taxon>
        <taxon>Cucurbiteae</taxon>
        <taxon>Cucurbita</taxon>
    </lineage>
</organism>
<comment type="similarity">
    <text evidence="2 9">Belongs to the glycosyl hydrolase 28 family.</text>
</comment>
<evidence type="ECO:0000256" key="9">
    <source>
        <dbReference type="RuleBase" id="RU361169"/>
    </source>
</evidence>
<evidence type="ECO:0000256" key="2">
    <source>
        <dbReference type="ARBA" id="ARBA00008834"/>
    </source>
</evidence>